<dbReference type="AlphaFoldDB" id="A0A8H8RVA5"/>
<keyword evidence="1" id="KW-0472">Membrane</keyword>
<feature type="transmembrane region" description="Helical" evidence="1">
    <location>
        <begin position="85"/>
        <end position="107"/>
    </location>
</feature>
<comment type="caution">
    <text evidence="2">The sequence shown here is derived from an EMBL/GenBank/DDBJ whole genome shotgun (WGS) entry which is preliminary data.</text>
</comment>
<keyword evidence="1" id="KW-0812">Transmembrane</keyword>
<dbReference type="Proteomes" id="UP000443090">
    <property type="component" value="Unassembled WGS sequence"/>
</dbReference>
<organism evidence="2 3">
    <name type="scientific">Lachnellula occidentalis</name>
    <dbReference type="NCBI Taxonomy" id="215460"/>
    <lineage>
        <taxon>Eukaryota</taxon>
        <taxon>Fungi</taxon>
        <taxon>Dikarya</taxon>
        <taxon>Ascomycota</taxon>
        <taxon>Pezizomycotina</taxon>
        <taxon>Leotiomycetes</taxon>
        <taxon>Helotiales</taxon>
        <taxon>Lachnaceae</taxon>
        <taxon>Lachnellula</taxon>
    </lineage>
</organism>
<dbReference type="EMBL" id="QGMI01000401">
    <property type="protein sequence ID" value="TVY41274.1"/>
    <property type="molecule type" value="Genomic_DNA"/>
</dbReference>
<sequence>MFNDSIYTDAPVSTTTDAGVAGASLIIIIRSLGPTLLYHHSFYILTSIKYHNPARSAAEIQGEDIKEVVIKFYIALAKIGTIVPYHFFLVWILSLLTPLAPPILHIHKPLPLTRLRRFHPPISNEKHGLISPLDPSNCLRLAIIYDYSAVQRPNLNR</sequence>
<accession>A0A8H8RVA5</accession>
<evidence type="ECO:0000313" key="2">
    <source>
        <dbReference type="EMBL" id="TVY41274.1"/>
    </source>
</evidence>
<protein>
    <submittedName>
        <fullName evidence="2">Uncharacterized protein</fullName>
    </submittedName>
</protein>
<keyword evidence="1" id="KW-1133">Transmembrane helix</keyword>
<name>A0A8H8RVA5_9HELO</name>
<keyword evidence="3" id="KW-1185">Reference proteome</keyword>
<gene>
    <name evidence="2" type="ORF">LOCC1_G006472</name>
</gene>
<evidence type="ECO:0000256" key="1">
    <source>
        <dbReference type="SAM" id="Phobius"/>
    </source>
</evidence>
<proteinExistence type="predicted"/>
<evidence type="ECO:0000313" key="3">
    <source>
        <dbReference type="Proteomes" id="UP000443090"/>
    </source>
</evidence>
<reference evidence="2 3" key="1">
    <citation type="submission" date="2018-05" db="EMBL/GenBank/DDBJ databases">
        <title>Genome sequencing and assembly of the regulated plant pathogen Lachnellula willkommii and related sister species for the development of diagnostic species identification markers.</title>
        <authorList>
            <person name="Giroux E."/>
            <person name="Bilodeau G."/>
        </authorList>
    </citation>
    <scope>NUCLEOTIDE SEQUENCE [LARGE SCALE GENOMIC DNA]</scope>
    <source>
        <strain evidence="2 3">CBS 160.35</strain>
    </source>
</reference>
<dbReference type="OrthoDB" id="5414615at2759"/>